<dbReference type="EMBL" id="JAEMUH010000002">
    <property type="protein sequence ID" value="MBJ7549668.1"/>
    <property type="molecule type" value="Genomic_DNA"/>
</dbReference>
<feature type="transmembrane region" description="Helical" evidence="6">
    <location>
        <begin position="156"/>
        <end position="175"/>
    </location>
</feature>
<feature type="transmembrane region" description="Helical" evidence="6">
    <location>
        <begin position="218"/>
        <end position="238"/>
    </location>
</feature>
<evidence type="ECO:0000256" key="3">
    <source>
        <dbReference type="ARBA" id="ARBA00022692"/>
    </source>
</evidence>
<accession>A0ABS0Z8Y1</accession>
<evidence type="ECO:0000256" key="1">
    <source>
        <dbReference type="ARBA" id="ARBA00004141"/>
    </source>
</evidence>
<keyword evidence="2" id="KW-0813">Transport</keyword>
<comment type="caution">
    <text evidence="7">The sequence shown here is derived from an EMBL/GenBank/DDBJ whole genome shotgun (WGS) entry which is preliminary data.</text>
</comment>
<gene>
    <name evidence="7" type="ORF">JHD44_03150</name>
</gene>
<dbReference type="InterPro" id="IPR036259">
    <property type="entry name" value="MFS_trans_sf"/>
</dbReference>
<feature type="transmembrane region" description="Helical" evidence="6">
    <location>
        <begin position="250"/>
        <end position="268"/>
    </location>
</feature>
<keyword evidence="4 6" id="KW-1133">Transmembrane helix</keyword>
<feature type="transmembrane region" description="Helical" evidence="6">
    <location>
        <begin position="97"/>
        <end position="115"/>
    </location>
</feature>
<evidence type="ECO:0000256" key="2">
    <source>
        <dbReference type="ARBA" id="ARBA00022448"/>
    </source>
</evidence>
<dbReference type="Pfam" id="PF07690">
    <property type="entry name" value="MFS_1"/>
    <property type="match status" value="1"/>
</dbReference>
<feature type="transmembrane region" description="Helical" evidence="6">
    <location>
        <begin position="327"/>
        <end position="347"/>
    </location>
</feature>
<evidence type="ECO:0000256" key="4">
    <source>
        <dbReference type="ARBA" id="ARBA00022989"/>
    </source>
</evidence>
<protein>
    <submittedName>
        <fullName evidence="7">MFS transporter</fullName>
    </submittedName>
</protein>
<organism evidence="7 8">
    <name type="scientific">Marinomonas ostreistagni</name>
    <dbReference type="NCBI Taxonomy" id="359209"/>
    <lineage>
        <taxon>Bacteria</taxon>
        <taxon>Pseudomonadati</taxon>
        <taxon>Pseudomonadota</taxon>
        <taxon>Gammaproteobacteria</taxon>
        <taxon>Oceanospirillales</taxon>
        <taxon>Oceanospirillaceae</taxon>
        <taxon>Marinomonas</taxon>
    </lineage>
</organism>
<reference evidence="7 8" key="1">
    <citation type="submission" date="2020-12" db="EMBL/GenBank/DDBJ databases">
        <title>Comparative genome analysis of fungal antagonists Marinomonas ostreistagni 398 and M. spartinae 468.</title>
        <authorList>
            <person name="Fields J.L."/>
            <person name="Mavrodi O.V."/>
            <person name="Biber P.D."/>
            <person name="Indest K.J."/>
            <person name="Mavrodi D.V."/>
        </authorList>
    </citation>
    <scope>NUCLEOTIDE SEQUENCE [LARGE SCALE GENOMIC DNA]</scope>
    <source>
        <strain evidence="7 8">USM7</strain>
    </source>
</reference>
<dbReference type="RefSeq" id="WP_199460998.1">
    <property type="nucleotide sequence ID" value="NZ_JAEMUH010000002.1"/>
</dbReference>
<feature type="transmembrane region" description="Helical" evidence="6">
    <location>
        <begin position="288"/>
        <end position="307"/>
    </location>
</feature>
<dbReference type="InterPro" id="IPR011701">
    <property type="entry name" value="MFS"/>
</dbReference>
<dbReference type="SUPFAM" id="SSF103473">
    <property type="entry name" value="MFS general substrate transporter"/>
    <property type="match status" value="1"/>
</dbReference>
<feature type="transmembrane region" description="Helical" evidence="6">
    <location>
        <begin position="384"/>
        <end position="404"/>
    </location>
</feature>
<keyword evidence="5 6" id="KW-0472">Membrane</keyword>
<proteinExistence type="predicted"/>
<feature type="transmembrane region" description="Helical" evidence="6">
    <location>
        <begin position="488"/>
        <end position="508"/>
    </location>
</feature>
<dbReference type="PANTHER" id="PTHR42718:SF9">
    <property type="entry name" value="MAJOR FACILITATOR SUPERFAMILY MULTIDRUG TRANSPORTER MFSC"/>
    <property type="match status" value="1"/>
</dbReference>
<dbReference type="Gene3D" id="1.20.1250.20">
    <property type="entry name" value="MFS general substrate transporter like domains"/>
    <property type="match status" value="1"/>
</dbReference>
<sequence length="530" mass="58127">MSNDLDNTATSIAPKKGPPPAPVFDARLAVGLLGVLLAAMMAGFTGRVPSLGEADTLGALGFSHDQGTWLETWFVAGELIAMPFACWCAITFSLRRFHVIAQLGVLVVAGVLPYVKDAELFMTMRFVQGYFAGSLIPLLMMSALRFLPPPIRLHGLALYAMTATLAPNVAVWMTAIFIDQWRDWRWLYWHVIPIGAFAIALVYYGIPKMPLVLPRLKQANYLGLICAVPGFIGVTIVLTQGLHLDWLNSHFLIAVLIMGAGFSVLFLWSEWYHPTPFMKLQMLSRRNLGLGFTLFFILLIVLSSGVVMPLQLLAKMQGFRMTEMAPIALWIGVPQIFLGSVVAFLLYQSWVDARVMFAIGLTCIGSACWLASGVTSSWIAEQFIASQILQAIGQPMAVVCMLFLGTSVVQPMEGPFVAGIINTLRVFGTLTSGALLGQVMAWRNQFHFEGLVTQWNSVESSFTATHSTNEWLGFLVQQSQVLASEDTFLILGSTAFLMVPFVMCLQFIPAPKIPRSIEPATNHSAPAPTN</sequence>
<evidence type="ECO:0000256" key="5">
    <source>
        <dbReference type="ARBA" id="ARBA00023136"/>
    </source>
</evidence>
<feature type="transmembrane region" description="Helical" evidence="6">
    <location>
        <begin position="354"/>
        <end position="372"/>
    </location>
</feature>
<feature type="transmembrane region" description="Helical" evidence="6">
    <location>
        <begin position="127"/>
        <end position="144"/>
    </location>
</feature>
<comment type="subcellular location">
    <subcellularLocation>
        <location evidence="1">Membrane</location>
        <topology evidence="1">Multi-pass membrane protein</topology>
    </subcellularLocation>
</comment>
<feature type="transmembrane region" description="Helical" evidence="6">
    <location>
        <begin position="68"/>
        <end position="90"/>
    </location>
</feature>
<evidence type="ECO:0000313" key="8">
    <source>
        <dbReference type="Proteomes" id="UP000598488"/>
    </source>
</evidence>
<name>A0ABS0Z8Y1_9GAMM</name>
<evidence type="ECO:0000313" key="7">
    <source>
        <dbReference type="EMBL" id="MBJ7549668.1"/>
    </source>
</evidence>
<feature type="transmembrane region" description="Helical" evidence="6">
    <location>
        <begin position="28"/>
        <end position="48"/>
    </location>
</feature>
<keyword evidence="8" id="KW-1185">Reference proteome</keyword>
<dbReference type="Proteomes" id="UP000598488">
    <property type="component" value="Unassembled WGS sequence"/>
</dbReference>
<dbReference type="PANTHER" id="PTHR42718">
    <property type="entry name" value="MAJOR FACILITATOR SUPERFAMILY MULTIDRUG TRANSPORTER MFSC"/>
    <property type="match status" value="1"/>
</dbReference>
<evidence type="ECO:0000256" key="6">
    <source>
        <dbReference type="SAM" id="Phobius"/>
    </source>
</evidence>
<keyword evidence="3 6" id="KW-0812">Transmembrane</keyword>
<feature type="transmembrane region" description="Helical" evidence="6">
    <location>
        <begin position="187"/>
        <end position="206"/>
    </location>
</feature>